<feature type="compositionally biased region" description="Polar residues" evidence="1">
    <location>
        <begin position="1"/>
        <end position="13"/>
    </location>
</feature>
<keyword evidence="2" id="KW-1185">Reference proteome</keyword>
<dbReference type="KEGG" id="cmo:103494923"/>
<dbReference type="PANTHER" id="PTHR33974">
    <property type="entry name" value="VASCULAR-RELATED UNKNOWN PROTEIN 1-RELATED"/>
    <property type="match status" value="1"/>
</dbReference>
<dbReference type="Proteomes" id="UP001652600">
    <property type="component" value="Chromosome 4"/>
</dbReference>
<protein>
    <submittedName>
        <fullName evidence="3">Uncharacterized protein</fullName>
    </submittedName>
</protein>
<evidence type="ECO:0000313" key="3">
    <source>
        <dbReference type="RefSeq" id="XP_008454531.2"/>
    </source>
</evidence>
<evidence type="ECO:0000256" key="1">
    <source>
        <dbReference type="SAM" id="MobiDB-lite"/>
    </source>
</evidence>
<dbReference type="Gramene" id="MELO3C018090.2.1">
    <property type="protein sequence ID" value="MELO3C018090.2.1"/>
    <property type="gene ID" value="MELO3C018090.2"/>
</dbReference>
<accession>A0A1S3BZL3</accession>
<dbReference type="InParanoid" id="A0A1S3BZL3"/>
<evidence type="ECO:0000313" key="2">
    <source>
        <dbReference type="Proteomes" id="UP001652600"/>
    </source>
</evidence>
<dbReference type="PANTHER" id="PTHR33974:SF2">
    <property type="entry name" value="VASCULAR-RELATED UNKNOWN PROTEIN 1"/>
    <property type="match status" value="1"/>
</dbReference>
<dbReference type="RefSeq" id="XP_008454531.2">
    <property type="nucleotide sequence ID" value="XM_008456309.3"/>
</dbReference>
<dbReference type="GO" id="GO:0010089">
    <property type="term" value="P:xylem development"/>
    <property type="evidence" value="ECO:0007669"/>
    <property type="project" value="InterPro"/>
</dbReference>
<reference evidence="3" key="1">
    <citation type="submission" date="2025-08" db="UniProtKB">
        <authorList>
            <consortium name="RefSeq"/>
        </authorList>
    </citation>
    <scope>IDENTIFICATION</scope>
    <source>
        <tissue evidence="3">Stem</tissue>
    </source>
</reference>
<dbReference type="GeneID" id="103494923"/>
<dbReference type="eggNOG" id="ENOG502SA9A">
    <property type="taxonomic scope" value="Eukaryota"/>
</dbReference>
<dbReference type="InterPro" id="IPR039280">
    <property type="entry name" value="VUP"/>
</dbReference>
<dbReference type="AlphaFoldDB" id="A0A1S3BZL3"/>
<proteinExistence type="predicted"/>
<sequence length="181" mass="20524">MANENSTDNNSLNYHGDESPEDSGWTIYFEDFLNPNNSNSHNQSLTSFSSSHFSLDVNDAASSIAHHKLPHDHNDQVAVQPEFGYKDDDHINVFKKRKMIKELFVKDEALEDTASSPVNSPKVSCSTYFSKNQDKDNLIVPEVEERKEMGNLIEIGNKYTELKKRGLCLVPLSMVLNYLPQ</sequence>
<organism evidence="2 3">
    <name type="scientific">Cucumis melo</name>
    <name type="common">Muskmelon</name>
    <dbReference type="NCBI Taxonomy" id="3656"/>
    <lineage>
        <taxon>Eukaryota</taxon>
        <taxon>Viridiplantae</taxon>
        <taxon>Streptophyta</taxon>
        <taxon>Embryophyta</taxon>
        <taxon>Tracheophyta</taxon>
        <taxon>Spermatophyta</taxon>
        <taxon>Magnoliopsida</taxon>
        <taxon>eudicotyledons</taxon>
        <taxon>Gunneridae</taxon>
        <taxon>Pentapetalae</taxon>
        <taxon>rosids</taxon>
        <taxon>fabids</taxon>
        <taxon>Cucurbitales</taxon>
        <taxon>Cucurbitaceae</taxon>
        <taxon>Benincaseae</taxon>
        <taxon>Cucumis</taxon>
    </lineage>
</organism>
<feature type="region of interest" description="Disordered" evidence="1">
    <location>
        <begin position="1"/>
        <end position="20"/>
    </location>
</feature>
<gene>
    <name evidence="3" type="primary">LOC103494923</name>
</gene>
<name>A0A1S3BZL3_CUCME</name>